<dbReference type="RefSeq" id="XP_022477006.1">
    <property type="nucleotide sequence ID" value="XM_022616409.1"/>
</dbReference>
<protein>
    <submittedName>
        <fullName evidence="2">Catalytic activity</fullName>
    </submittedName>
</protein>
<dbReference type="GeneID" id="34557919"/>
<gene>
    <name evidence="2" type="ORF">CORC01_04762</name>
</gene>
<dbReference type="EMBL" id="MJBS01000032">
    <property type="protein sequence ID" value="OHE99861.1"/>
    <property type="molecule type" value="Genomic_DNA"/>
</dbReference>
<dbReference type="AlphaFoldDB" id="A0A1G4BEL5"/>
<proteinExistence type="predicted"/>
<organism evidence="2 3">
    <name type="scientific">Colletotrichum orchidophilum</name>
    <dbReference type="NCBI Taxonomy" id="1209926"/>
    <lineage>
        <taxon>Eukaryota</taxon>
        <taxon>Fungi</taxon>
        <taxon>Dikarya</taxon>
        <taxon>Ascomycota</taxon>
        <taxon>Pezizomycotina</taxon>
        <taxon>Sordariomycetes</taxon>
        <taxon>Hypocreomycetidae</taxon>
        <taxon>Glomerellales</taxon>
        <taxon>Glomerellaceae</taxon>
        <taxon>Colletotrichum</taxon>
    </lineage>
</organism>
<accession>A0A1G4BEL5</accession>
<reference evidence="2 3" key="1">
    <citation type="submission" date="2016-09" db="EMBL/GenBank/DDBJ databases">
        <authorList>
            <person name="Capua I."/>
            <person name="De Benedictis P."/>
            <person name="Joannis T."/>
            <person name="Lombin L.H."/>
            <person name="Cattoli G."/>
        </authorList>
    </citation>
    <scope>NUCLEOTIDE SEQUENCE [LARGE SCALE GENOMIC DNA]</scope>
    <source>
        <strain evidence="2 3">IMI 309357</strain>
    </source>
</reference>
<comment type="caution">
    <text evidence="2">The sequence shown here is derived from an EMBL/GenBank/DDBJ whole genome shotgun (WGS) entry which is preliminary data.</text>
</comment>
<sequence length="92" mass="10412">MRLYKTLISQMSTLKKALISSEARSCNHLPWDGASPRPNGEGLTHTPRASHSYLHERSPTLDECQCLKKRVRRSATALPSQLQEHIIFQNSV</sequence>
<evidence type="ECO:0000313" key="3">
    <source>
        <dbReference type="Proteomes" id="UP000176998"/>
    </source>
</evidence>
<evidence type="ECO:0000256" key="1">
    <source>
        <dbReference type="SAM" id="MobiDB-lite"/>
    </source>
</evidence>
<feature type="region of interest" description="Disordered" evidence="1">
    <location>
        <begin position="29"/>
        <end position="57"/>
    </location>
</feature>
<dbReference type="Proteomes" id="UP000176998">
    <property type="component" value="Unassembled WGS sequence"/>
</dbReference>
<evidence type="ECO:0000313" key="2">
    <source>
        <dbReference type="EMBL" id="OHE99861.1"/>
    </source>
</evidence>
<name>A0A1G4BEL5_9PEZI</name>
<dbReference type="OrthoDB" id="5319341at2759"/>
<keyword evidence="3" id="KW-1185">Reference proteome</keyword>